<sequence>MARDDIKHYQLALGQVAIGAVPRENPAPGYPAPLLDRRLPPREVEARLIVDETGKVTEVRIADETQADADTRLFDDAVREAALRWVFAPLHVSQWASDADGNEHEVSAEERPFSVDYVFRFAWKDGKPVSDASASAHVTR</sequence>
<dbReference type="SUPFAM" id="SSF74653">
    <property type="entry name" value="TolA/TonB C-terminal domain"/>
    <property type="match status" value="1"/>
</dbReference>
<protein>
    <recommendedName>
        <fullName evidence="3">TonB C-terminal domain-containing protein</fullName>
    </recommendedName>
</protein>
<name>A0A7G8QAF5_9GAMM</name>
<reference evidence="1 2" key="1">
    <citation type="submission" date="2020-08" db="EMBL/GenBank/DDBJ databases">
        <title>Dyella sp. G9 isolated from forest soil.</title>
        <authorList>
            <person name="Fu J."/>
            <person name="Qiu L."/>
        </authorList>
    </citation>
    <scope>NUCLEOTIDE SEQUENCE [LARGE SCALE GENOMIC DNA]</scope>
    <source>
        <strain evidence="1 2">G9</strain>
    </source>
</reference>
<dbReference type="Proteomes" id="UP000515873">
    <property type="component" value="Chromosome"/>
</dbReference>
<gene>
    <name evidence="1" type="ORF">H8F01_09245</name>
</gene>
<evidence type="ECO:0000313" key="1">
    <source>
        <dbReference type="EMBL" id="QNK03763.1"/>
    </source>
</evidence>
<dbReference type="AlphaFoldDB" id="A0A7G8QAF5"/>
<proteinExistence type="predicted"/>
<accession>A0A7G8QAF5</accession>
<keyword evidence="2" id="KW-1185">Reference proteome</keyword>
<organism evidence="1 2">
    <name type="scientific">Dyella telluris</name>
    <dbReference type="NCBI Taxonomy" id="2763498"/>
    <lineage>
        <taxon>Bacteria</taxon>
        <taxon>Pseudomonadati</taxon>
        <taxon>Pseudomonadota</taxon>
        <taxon>Gammaproteobacteria</taxon>
        <taxon>Lysobacterales</taxon>
        <taxon>Rhodanobacteraceae</taxon>
        <taxon>Dyella</taxon>
    </lineage>
</organism>
<dbReference type="EMBL" id="CP060412">
    <property type="protein sequence ID" value="QNK03763.1"/>
    <property type="molecule type" value="Genomic_DNA"/>
</dbReference>
<dbReference type="KEGG" id="dtl:H8F01_09245"/>
<evidence type="ECO:0008006" key="3">
    <source>
        <dbReference type="Google" id="ProtNLM"/>
    </source>
</evidence>
<dbReference type="Gene3D" id="3.30.2420.10">
    <property type="entry name" value="TonB"/>
    <property type="match status" value="1"/>
</dbReference>
<evidence type="ECO:0000313" key="2">
    <source>
        <dbReference type="Proteomes" id="UP000515873"/>
    </source>
</evidence>